<dbReference type="Gene3D" id="1.25.40.20">
    <property type="entry name" value="Ankyrin repeat-containing domain"/>
    <property type="match status" value="1"/>
</dbReference>
<dbReference type="InterPro" id="IPR036770">
    <property type="entry name" value="Ankyrin_rpt-contain_sf"/>
</dbReference>
<dbReference type="Pfam" id="PF12796">
    <property type="entry name" value="Ank_2"/>
    <property type="match status" value="1"/>
</dbReference>
<feature type="repeat" description="ANK" evidence="3">
    <location>
        <begin position="224"/>
        <end position="256"/>
    </location>
</feature>
<dbReference type="Gene3D" id="3.10.260.10">
    <property type="entry name" value="Transcription regulator HTH, APSES-type DNA-binding domain"/>
    <property type="match status" value="1"/>
</dbReference>
<dbReference type="PRINTS" id="PR01415">
    <property type="entry name" value="ANKYRIN"/>
</dbReference>
<dbReference type="GO" id="GO:0003677">
    <property type="term" value="F:DNA binding"/>
    <property type="evidence" value="ECO:0007669"/>
    <property type="project" value="InterPro"/>
</dbReference>
<evidence type="ECO:0000256" key="3">
    <source>
        <dbReference type="PROSITE-ProRule" id="PRU00023"/>
    </source>
</evidence>
<reference evidence="8" key="2">
    <citation type="submission" date="2015-01" db="EMBL/GenBank/DDBJ databases">
        <title>Evolutionary Origins and Diversification of the Mycorrhizal Mutualists.</title>
        <authorList>
            <consortium name="DOE Joint Genome Institute"/>
            <consortium name="Mycorrhizal Genomics Consortium"/>
            <person name="Kohler A."/>
            <person name="Kuo A."/>
            <person name="Nagy L.G."/>
            <person name="Floudas D."/>
            <person name="Copeland A."/>
            <person name="Barry K.W."/>
            <person name="Cichocki N."/>
            <person name="Veneault-Fourrey C."/>
            <person name="LaButti K."/>
            <person name="Lindquist E.A."/>
            <person name="Lipzen A."/>
            <person name="Lundell T."/>
            <person name="Morin E."/>
            <person name="Murat C."/>
            <person name="Riley R."/>
            <person name="Ohm R."/>
            <person name="Sun H."/>
            <person name="Tunlid A."/>
            <person name="Henrissat B."/>
            <person name="Grigoriev I.V."/>
            <person name="Hibbett D.S."/>
            <person name="Martin F."/>
        </authorList>
    </citation>
    <scope>NUCLEOTIDE SEQUENCE [LARGE SCALE GENOMIC DNA]</scope>
    <source>
        <strain evidence="8">MAFF 305830</strain>
    </source>
</reference>
<feature type="repeat" description="ANK" evidence="3">
    <location>
        <begin position="343"/>
        <end position="375"/>
    </location>
</feature>
<gene>
    <name evidence="7" type="ORF">M408DRAFT_65368</name>
</gene>
<dbReference type="InterPro" id="IPR018004">
    <property type="entry name" value="KilA/APSES_HTH"/>
</dbReference>
<keyword evidence="8" id="KW-1185">Reference proteome</keyword>
<feature type="region of interest" description="Disordered" evidence="5">
    <location>
        <begin position="77"/>
        <end position="151"/>
    </location>
</feature>
<dbReference type="GO" id="GO:0001228">
    <property type="term" value="F:DNA-binding transcription activator activity, RNA polymerase II-specific"/>
    <property type="evidence" value="ECO:0007669"/>
    <property type="project" value="UniProtKB-ARBA"/>
</dbReference>
<dbReference type="PROSITE" id="PS50297">
    <property type="entry name" value="ANK_REP_REGION"/>
    <property type="match status" value="2"/>
</dbReference>
<dbReference type="InterPro" id="IPR002110">
    <property type="entry name" value="Ankyrin_rpt"/>
</dbReference>
<dbReference type="PROSITE" id="PS51299">
    <property type="entry name" value="HTH_APSES"/>
    <property type="match status" value="1"/>
</dbReference>
<feature type="domain" description="HTH APSES-type" evidence="6">
    <location>
        <begin position="1"/>
        <end position="86"/>
    </location>
</feature>
<dbReference type="InterPro" id="IPR036887">
    <property type="entry name" value="HTH_APSES_sf"/>
</dbReference>
<evidence type="ECO:0000256" key="5">
    <source>
        <dbReference type="SAM" id="MobiDB-lite"/>
    </source>
</evidence>
<dbReference type="SUPFAM" id="SSF48403">
    <property type="entry name" value="Ankyrin repeat"/>
    <property type="match status" value="1"/>
</dbReference>
<dbReference type="InterPro" id="IPR003163">
    <property type="entry name" value="Tscrpt_reg_HTH_APSES-type"/>
</dbReference>
<sequence>MRRRADGWLNATQILKVAGFDKPQRTRVLEREVQKGLHEKVQGGYGKYQGTWVPPESALQIARQYDVEAQLRPIIDYKASTNSPPPAPKHTVSSNSLIPPTVRAGRHRSPSGYSSARTRSARHRSASVDSRSEFAYSPDDASSEPSATPSPLASVVNISISTDSHEVEAAPTRSPKKRKRASPESELDFGDTMLEYFLSDNGTIPPILINPPADLDADVTIDEDGHSALHWAAAMGRIRVVKLLISAGADPFKVNNAGQTALMRAVQFANTYDTRKFAELYELLHRTTLNIDSFNRTVFHHIVDLAMTKGKVHAARYYMETALVRLADYPKELADIINFQDSDGETALTMAARCRSKRLVKVLLDHGADPNIKNKDQKSAEDYIIDDERFRSSPTIAARTLFRIGALDPKTQESAAARRAGDEIFSAMSQKFDELLVCFDNELKHRGHDIAQASAILAQLETEVQSTEKAIEELRTKSGQNLEARKALLRQMESDAKLRTSKRSRSGMIQWLQEEASREERLWKSDRGIYKENIASMPTSALQGLSPSKDVSDLAELYANLPQTEEIRSKMCGDLRAELEVSIQKTNAMIDQYAEGLANQRNEGKSNQYQRLVAAAWPGMSHSEIDSILGEVLKVRLIDSRGLHLLTHST</sequence>
<organism evidence="7 8">
    <name type="scientific">Serendipita vermifera MAFF 305830</name>
    <dbReference type="NCBI Taxonomy" id="933852"/>
    <lineage>
        <taxon>Eukaryota</taxon>
        <taxon>Fungi</taxon>
        <taxon>Dikarya</taxon>
        <taxon>Basidiomycota</taxon>
        <taxon>Agaricomycotina</taxon>
        <taxon>Agaricomycetes</taxon>
        <taxon>Sebacinales</taxon>
        <taxon>Serendipitaceae</taxon>
        <taxon>Serendipita</taxon>
    </lineage>
</organism>
<dbReference type="SMART" id="SM00248">
    <property type="entry name" value="ANK"/>
    <property type="match status" value="3"/>
</dbReference>
<dbReference type="GO" id="GO:0033309">
    <property type="term" value="C:SBF transcription complex"/>
    <property type="evidence" value="ECO:0007669"/>
    <property type="project" value="TreeGrafter"/>
</dbReference>
<protein>
    <recommendedName>
        <fullName evidence="6">HTH APSES-type domain-containing protein</fullName>
    </recommendedName>
</protein>
<dbReference type="HOGENOM" id="CLU_009666_2_0_1"/>
<dbReference type="GO" id="GO:0030907">
    <property type="term" value="C:MBF transcription complex"/>
    <property type="evidence" value="ECO:0007669"/>
    <property type="project" value="TreeGrafter"/>
</dbReference>
<evidence type="ECO:0000313" key="7">
    <source>
        <dbReference type="EMBL" id="KIM30998.1"/>
    </source>
</evidence>
<reference evidence="7 8" key="1">
    <citation type="submission" date="2014-04" db="EMBL/GenBank/DDBJ databases">
        <authorList>
            <consortium name="DOE Joint Genome Institute"/>
            <person name="Kuo A."/>
            <person name="Zuccaro A."/>
            <person name="Kohler A."/>
            <person name="Nagy L.G."/>
            <person name="Floudas D."/>
            <person name="Copeland A."/>
            <person name="Barry K.W."/>
            <person name="Cichocki N."/>
            <person name="Veneault-Fourrey C."/>
            <person name="LaButti K."/>
            <person name="Lindquist E.A."/>
            <person name="Lipzen A."/>
            <person name="Lundell T."/>
            <person name="Morin E."/>
            <person name="Murat C."/>
            <person name="Sun H."/>
            <person name="Tunlid A."/>
            <person name="Henrissat B."/>
            <person name="Grigoriev I.V."/>
            <person name="Hibbett D.S."/>
            <person name="Martin F."/>
            <person name="Nordberg H.P."/>
            <person name="Cantor M.N."/>
            <person name="Hua S.X."/>
        </authorList>
    </citation>
    <scope>NUCLEOTIDE SEQUENCE [LARGE SCALE GENOMIC DNA]</scope>
    <source>
        <strain evidence="7 8">MAFF 305830</strain>
    </source>
</reference>
<dbReference type="PANTHER" id="PTHR43828:SF15">
    <property type="entry name" value="TRANSCRIPTION FACTOR MBP1"/>
    <property type="match status" value="1"/>
</dbReference>
<keyword evidence="1" id="KW-0677">Repeat</keyword>
<feature type="coiled-coil region" evidence="4">
    <location>
        <begin position="450"/>
        <end position="477"/>
    </location>
</feature>
<proteinExistence type="predicted"/>
<dbReference type="SUPFAM" id="SSF54616">
    <property type="entry name" value="DNA-binding domain of Mlu1-box binding protein MBP1"/>
    <property type="match status" value="1"/>
</dbReference>
<dbReference type="Proteomes" id="UP000054097">
    <property type="component" value="Unassembled WGS sequence"/>
</dbReference>
<dbReference type="InterPro" id="IPR051642">
    <property type="entry name" value="SWI6-like"/>
</dbReference>
<keyword evidence="4" id="KW-0175">Coiled coil</keyword>
<name>A0A0C2WY24_SERVB</name>
<dbReference type="Pfam" id="PF04383">
    <property type="entry name" value="KilA-N"/>
    <property type="match status" value="1"/>
</dbReference>
<dbReference type="PANTHER" id="PTHR43828">
    <property type="entry name" value="ASPARAGINASE"/>
    <property type="match status" value="1"/>
</dbReference>
<dbReference type="PROSITE" id="PS50088">
    <property type="entry name" value="ANK_REPEAT"/>
    <property type="match status" value="2"/>
</dbReference>
<keyword evidence="2 3" id="KW-0040">ANK repeat</keyword>
<evidence type="ECO:0000256" key="1">
    <source>
        <dbReference type="ARBA" id="ARBA00022737"/>
    </source>
</evidence>
<dbReference type="Pfam" id="PF00023">
    <property type="entry name" value="Ank"/>
    <property type="match status" value="1"/>
</dbReference>
<dbReference type="STRING" id="933852.A0A0C2WY24"/>
<evidence type="ECO:0000256" key="4">
    <source>
        <dbReference type="SAM" id="Coils"/>
    </source>
</evidence>
<dbReference type="EMBL" id="KN824283">
    <property type="protein sequence ID" value="KIM30998.1"/>
    <property type="molecule type" value="Genomic_DNA"/>
</dbReference>
<dbReference type="AlphaFoldDB" id="A0A0C2WY24"/>
<evidence type="ECO:0000256" key="2">
    <source>
        <dbReference type="ARBA" id="ARBA00023043"/>
    </source>
</evidence>
<dbReference type="SMART" id="SM01252">
    <property type="entry name" value="KilA-N"/>
    <property type="match status" value="1"/>
</dbReference>
<feature type="region of interest" description="Disordered" evidence="5">
    <location>
        <begin position="163"/>
        <end position="185"/>
    </location>
</feature>
<evidence type="ECO:0000259" key="6">
    <source>
        <dbReference type="PROSITE" id="PS51299"/>
    </source>
</evidence>
<evidence type="ECO:0000313" key="8">
    <source>
        <dbReference type="Proteomes" id="UP000054097"/>
    </source>
</evidence>
<dbReference type="OrthoDB" id="6718656at2759"/>
<accession>A0A0C2WY24</accession>